<sequence>MNSCTFIFIDINENKVTFNVKKPSTALRYIDFFKKVLENAKKMQYFFNINYDAFTIECHSNKKHVDINENISDDVQELEFRQKMKKTKLQIEPHSGITLDIPINEQDPPIDESCRLVFNDINGTRIVSEVKKPNRELRYIDVFEEFLNDAKKKGYFRKINNDIFTIECKSNNEPVKLHEYVHNDVQELEFRQKFKTVQDLLKDSKITKKQIDKHPEYTLNILENTNLNIPDFTNFIIKDYNKNTSELIELVDLTDNTASQFPLSLSESKDKNSPEESIKIIIQFLDFYNINVNKEEIRAVYQIIPQIDTVINLFLDKNSQTF</sequence>
<dbReference type="KEGG" id="tva:5467531"/>
<dbReference type="InParanoid" id="A2DCP2"/>
<proteinExistence type="predicted"/>
<dbReference type="EMBL" id="DS113187">
    <property type="protein sequence ID" value="EAY21979.1"/>
    <property type="molecule type" value="Genomic_DNA"/>
</dbReference>
<dbReference type="VEuPathDB" id="TrichDB:TVAGG3_0955640"/>
<dbReference type="Proteomes" id="UP000001542">
    <property type="component" value="Unassembled WGS sequence"/>
</dbReference>
<dbReference type="VEuPathDB" id="TrichDB:TVAG_250390"/>
<name>A2DCP2_TRIV3</name>
<gene>
    <name evidence="1" type="ORF">TVAG_250390</name>
</gene>
<evidence type="ECO:0000313" key="2">
    <source>
        <dbReference type="Proteomes" id="UP000001542"/>
    </source>
</evidence>
<dbReference type="RefSeq" id="XP_001582965.1">
    <property type="nucleotide sequence ID" value="XM_001582915.1"/>
</dbReference>
<organism evidence="1 2">
    <name type="scientific">Trichomonas vaginalis (strain ATCC PRA-98 / G3)</name>
    <dbReference type="NCBI Taxonomy" id="412133"/>
    <lineage>
        <taxon>Eukaryota</taxon>
        <taxon>Metamonada</taxon>
        <taxon>Parabasalia</taxon>
        <taxon>Trichomonadida</taxon>
        <taxon>Trichomonadidae</taxon>
        <taxon>Trichomonas</taxon>
    </lineage>
</organism>
<accession>A2DCP2</accession>
<reference evidence="1" key="2">
    <citation type="journal article" date="2007" name="Science">
        <title>Draft genome sequence of the sexually transmitted pathogen Trichomonas vaginalis.</title>
        <authorList>
            <person name="Carlton J.M."/>
            <person name="Hirt R.P."/>
            <person name="Silva J.C."/>
            <person name="Delcher A.L."/>
            <person name="Schatz M."/>
            <person name="Zhao Q."/>
            <person name="Wortman J.R."/>
            <person name="Bidwell S.L."/>
            <person name="Alsmark U.C.M."/>
            <person name="Besteiro S."/>
            <person name="Sicheritz-Ponten T."/>
            <person name="Noel C.J."/>
            <person name="Dacks J.B."/>
            <person name="Foster P.G."/>
            <person name="Simillion C."/>
            <person name="Van de Peer Y."/>
            <person name="Miranda-Saavedra D."/>
            <person name="Barton G.J."/>
            <person name="Westrop G.D."/>
            <person name="Mueller S."/>
            <person name="Dessi D."/>
            <person name="Fiori P.L."/>
            <person name="Ren Q."/>
            <person name="Paulsen I."/>
            <person name="Zhang H."/>
            <person name="Bastida-Corcuera F.D."/>
            <person name="Simoes-Barbosa A."/>
            <person name="Brown M.T."/>
            <person name="Hayes R.D."/>
            <person name="Mukherjee M."/>
            <person name="Okumura C.Y."/>
            <person name="Schneider R."/>
            <person name="Smith A.J."/>
            <person name="Vanacova S."/>
            <person name="Villalvazo M."/>
            <person name="Haas B.J."/>
            <person name="Pertea M."/>
            <person name="Feldblyum T.V."/>
            <person name="Utterback T.R."/>
            <person name="Shu C.L."/>
            <person name="Osoegawa K."/>
            <person name="de Jong P.J."/>
            <person name="Hrdy I."/>
            <person name="Horvathova L."/>
            <person name="Zubacova Z."/>
            <person name="Dolezal P."/>
            <person name="Malik S.B."/>
            <person name="Logsdon J.M. Jr."/>
            <person name="Henze K."/>
            <person name="Gupta A."/>
            <person name="Wang C.C."/>
            <person name="Dunne R.L."/>
            <person name="Upcroft J.A."/>
            <person name="Upcroft P."/>
            <person name="White O."/>
            <person name="Salzberg S.L."/>
            <person name="Tang P."/>
            <person name="Chiu C.-H."/>
            <person name="Lee Y.-S."/>
            <person name="Embley T.M."/>
            <person name="Coombs G.H."/>
            <person name="Mottram J.C."/>
            <person name="Tachezy J."/>
            <person name="Fraser-Liggett C.M."/>
            <person name="Johnson P.J."/>
        </authorList>
    </citation>
    <scope>NUCLEOTIDE SEQUENCE [LARGE SCALE GENOMIC DNA]</scope>
    <source>
        <strain evidence="1">G3</strain>
    </source>
</reference>
<evidence type="ECO:0000313" key="1">
    <source>
        <dbReference type="EMBL" id="EAY21979.1"/>
    </source>
</evidence>
<dbReference type="AlphaFoldDB" id="A2DCP2"/>
<dbReference type="SMR" id="A2DCP2"/>
<reference evidence="1" key="1">
    <citation type="submission" date="2006-10" db="EMBL/GenBank/DDBJ databases">
        <authorList>
            <person name="Amadeo P."/>
            <person name="Zhao Q."/>
            <person name="Wortman J."/>
            <person name="Fraser-Liggett C."/>
            <person name="Carlton J."/>
        </authorList>
    </citation>
    <scope>NUCLEOTIDE SEQUENCE</scope>
    <source>
        <strain evidence="1">G3</strain>
    </source>
</reference>
<protein>
    <submittedName>
        <fullName evidence="1">Uncharacterized protein</fullName>
    </submittedName>
</protein>
<keyword evidence="2" id="KW-1185">Reference proteome</keyword>